<dbReference type="SUPFAM" id="SSF55979">
    <property type="entry name" value="DNA clamp"/>
    <property type="match status" value="3"/>
</dbReference>
<keyword evidence="6 9" id="KW-0235">DNA replication</keyword>
<feature type="domain" description="DNA polymerase III beta sliding clamp C-terminal" evidence="12">
    <location>
        <begin position="246"/>
        <end position="365"/>
    </location>
</feature>
<dbReference type="PANTHER" id="PTHR30478:SF0">
    <property type="entry name" value="BETA SLIDING CLAMP"/>
    <property type="match status" value="1"/>
</dbReference>
<dbReference type="Gene3D" id="3.70.10.10">
    <property type="match status" value="1"/>
</dbReference>
<dbReference type="InterPro" id="IPR022635">
    <property type="entry name" value="DNA_polIII_beta_C"/>
</dbReference>
<comment type="subcellular location">
    <subcellularLocation>
        <location evidence="1 9">Cytoplasm</location>
    </subcellularLocation>
</comment>
<dbReference type="PANTHER" id="PTHR30478">
    <property type="entry name" value="DNA POLYMERASE III SUBUNIT BETA"/>
    <property type="match status" value="1"/>
</dbReference>
<feature type="domain" description="DNA polymerase III beta sliding clamp N-terminal" evidence="10">
    <location>
        <begin position="2"/>
        <end position="118"/>
    </location>
</feature>
<sequence length="367" mass="41388">MLKFIVKRSDFAKKLSIAAQAVGAKTIDPILQCLLFKPENGGINMYSTDMQTFVIARVETGEYEGNDMFAVDAKLLEEIVKNVDEEEILLNYDGGKLRVKSGKSAFSLTTYASPEKFPPIDIEESGVNFEIETSILHEMIDRVIFCASTETAMRALNGVYWEIKNGYLRLVASDGYRLALSEQKIDINAELDFIISLKSMKELEGLVSGASEPVLKISCDHKKVSVKAGDITTIMRVVEESFPDYKRVLPQAFKTRITFNKNEFLEALKRTMIISKRGNDKVQLEMIDNILKLSSISSEYGEVSEEVLIEKEGEDMTINFNPRFLNEAVKKVDEEEVVFNFVDDLSPMQINSRDMGGYMFIVLPVRA</sequence>
<evidence type="ECO:0000256" key="1">
    <source>
        <dbReference type="ARBA" id="ARBA00004496"/>
    </source>
</evidence>
<feature type="domain" description="DNA polymerase III beta sliding clamp central" evidence="11">
    <location>
        <begin position="131"/>
        <end position="244"/>
    </location>
</feature>
<evidence type="ECO:0000256" key="6">
    <source>
        <dbReference type="ARBA" id="ARBA00022705"/>
    </source>
</evidence>
<dbReference type="RefSeq" id="WP_207566815.1">
    <property type="nucleotide sequence ID" value="NZ_CP071446.1"/>
</dbReference>
<evidence type="ECO:0000259" key="12">
    <source>
        <dbReference type="Pfam" id="PF02768"/>
    </source>
</evidence>
<comment type="function">
    <text evidence="9">Confers DNA tethering and processivity to DNA polymerases and other proteins. Acts as a clamp, forming a ring around DNA (a reaction catalyzed by the clamp-loading complex) which diffuses in an ATP-independent manner freely and bidirectionally along dsDNA. Initially characterized for its ability to contact the catalytic subunit of DNA polymerase III (Pol III), a complex, multichain enzyme responsible for most of the replicative synthesis in bacteria; Pol III exhibits 3'-5' exonuclease proofreading activity. The beta chain is required for initiation of replication as well as for processivity of DNA replication.</text>
</comment>
<dbReference type="Pfam" id="PF02767">
    <property type="entry name" value="DNA_pol3_beta_2"/>
    <property type="match status" value="1"/>
</dbReference>
<dbReference type="Gene3D" id="3.10.150.10">
    <property type="entry name" value="DNA Polymerase III, subunit A, domain 2"/>
    <property type="match status" value="1"/>
</dbReference>
<accession>A0ABX7S688</accession>
<dbReference type="InterPro" id="IPR022634">
    <property type="entry name" value="DNA_polIII_beta_N"/>
</dbReference>
<dbReference type="SMART" id="SM00480">
    <property type="entry name" value="POL3Bc"/>
    <property type="match status" value="1"/>
</dbReference>
<reference evidence="13 14" key="1">
    <citation type="submission" date="2021-03" db="EMBL/GenBank/DDBJ databases">
        <title>Thermosipho ferrireducens sp.nov., an anaerobic thermophilic iron-reducing bacterium isolated from a deep-sea hydrothermal sulfide deposits.</title>
        <authorList>
            <person name="Zeng X."/>
            <person name="Chen Y."/>
            <person name="Shao Z."/>
        </authorList>
    </citation>
    <scope>NUCLEOTIDE SEQUENCE [LARGE SCALE GENOMIC DNA]</scope>
    <source>
        <strain evidence="13 14">JL129W03</strain>
    </source>
</reference>
<evidence type="ECO:0000256" key="2">
    <source>
        <dbReference type="ARBA" id="ARBA00010752"/>
    </source>
</evidence>
<evidence type="ECO:0000259" key="10">
    <source>
        <dbReference type="Pfam" id="PF00712"/>
    </source>
</evidence>
<evidence type="ECO:0000256" key="4">
    <source>
        <dbReference type="ARBA" id="ARBA00022679"/>
    </source>
</evidence>
<dbReference type="NCBIfam" id="TIGR00663">
    <property type="entry name" value="dnan"/>
    <property type="match status" value="1"/>
</dbReference>
<dbReference type="InterPro" id="IPR022637">
    <property type="entry name" value="DNA_polIII_beta_cen"/>
</dbReference>
<evidence type="ECO:0000256" key="3">
    <source>
        <dbReference type="ARBA" id="ARBA00022490"/>
    </source>
</evidence>
<dbReference type="CDD" id="cd00140">
    <property type="entry name" value="beta_clamp"/>
    <property type="match status" value="1"/>
</dbReference>
<evidence type="ECO:0000256" key="9">
    <source>
        <dbReference type="PIRNR" id="PIRNR000804"/>
    </source>
</evidence>
<keyword evidence="7 9" id="KW-0239">DNA-directed DNA polymerase</keyword>
<evidence type="ECO:0000313" key="14">
    <source>
        <dbReference type="Proteomes" id="UP000671862"/>
    </source>
</evidence>
<comment type="similarity">
    <text evidence="2 9">Belongs to the beta sliding clamp family.</text>
</comment>
<keyword evidence="3 9" id="KW-0963">Cytoplasm</keyword>
<gene>
    <name evidence="13" type="primary">dnaN</name>
    <name evidence="13" type="ORF">JYK00_00670</name>
</gene>
<dbReference type="InterPro" id="IPR001001">
    <property type="entry name" value="DNA_polIII_beta"/>
</dbReference>
<evidence type="ECO:0000256" key="5">
    <source>
        <dbReference type="ARBA" id="ARBA00022695"/>
    </source>
</evidence>
<dbReference type="Pfam" id="PF02768">
    <property type="entry name" value="DNA_pol3_beta_3"/>
    <property type="match status" value="1"/>
</dbReference>
<dbReference type="InterPro" id="IPR046938">
    <property type="entry name" value="DNA_clamp_sf"/>
</dbReference>
<evidence type="ECO:0000256" key="7">
    <source>
        <dbReference type="ARBA" id="ARBA00022932"/>
    </source>
</evidence>
<comment type="subunit">
    <text evidence="9">Forms a ring-shaped head-to-tail homodimer around DNA.</text>
</comment>
<keyword evidence="14" id="KW-1185">Reference proteome</keyword>
<dbReference type="Proteomes" id="UP000671862">
    <property type="component" value="Chromosome"/>
</dbReference>
<keyword evidence="5 9" id="KW-0548">Nucleotidyltransferase</keyword>
<organism evidence="13 14">
    <name type="scientific">Thermosipho ferrireducens</name>
    <dbReference type="NCBI Taxonomy" id="2571116"/>
    <lineage>
        <taxon>Bacteria</taxon>
        <taxon>Thermotogati</taxon>
        <taxon>Thermotogota</taxon>
        <taxon>Thermotogae</taxon>
        <taxon>Thermotogales</taxon>
        <taxon>Fervidobacteriaceae</taxon>
        <taxon>Thermosipho</taxon>
    </lineage>
</organism>
<name>A0ABX7S688_9BACT</name>
<dbReference type="EMBL" id="CP071446">
    <property type="protein sequence ID" value="QTA38094.1"/>
    <property type="molecule type" value="Genomic_DNA"/>
</dbReference>
<proteinExistence type="inferred from homology"/>
<dbReference type="PIRSF" id="PIRSF000804">
    <property type="entry name" value="DNA_pol_III_b"/>
    <property type="match status" value="1"/>
</dbReference>
<dbReference type="GO" id="GO:0003887">
    <property type="term" value="F:DNA-directed DNA polymerase activity"/>
    <property type="evidence" value="ECO:0007669"/>
    <property type="project" value="UniProtKB-EC"/>
</dbReference>
<keyword evidence="4 9" id="KW-0808">Transferase</keyword>
<keyword evidence="8" id="KW-0238">DNA-binding</keyword>
<protein>
    <recommendedName>
        <fullName evidence="9">Beta sliding clamp</fullName>
    </recommendedName>
</protein>
<evidence type="ECO:0000313" key="13">
    <source>
        <dbReference type="EMBL" id="QTA38094.1"/>
    </source>
</evidence>
<evidence type="ECO:0000256" key="8">
    <source>
        <dbReference type="ARBA" id="ARBA00023125"/>
    </source>
</evidence>
<evidence type="ECO:0000259" key="11">
    <source>
        <dbReference type="Pfam" id="PF02767"/>
    </source>
</evidence>
<dbReference type="Pfam" id="PF00712">
    <property type="entry name" value="DNA_pol3_beta"/>
    <property type="match status" value="1"/>
</dbReference>